<feature type="domain" description="NADP-dependent oxidoreductase" evidence="3">
    <location>
        <begin position="386"/>
        <end position="661"/>
    </location>
</feature>
<dbReference type="AlphaFoldDB" id="A0A3N2QYE4"/>
<dbReference type="InterPro" id="IPR036291">
    <property type="entry name" value="NAD(P)-bd_dom_sf"/>
</dbReference>
<accession>A0A3N2QYE4</accession>
<evidence type="ECO:0000313" key="6">
    <source>
        <dbReference type="EMBL" id="ROU00163.1"/>
    </source>
</evidence>
<dbReference type="EMBL" id="RDRB01000006">
    <property type="protein sequence ID" value="ROU00163.1"/>
    <property type="molecule type" value="Genomic_DNA"/>
</dbReference>
<evidence type="ECO:0000259" key="5">
    <source>
        <dbReference type="Pfam" id="PF22725"/>
    </source>
</evidence>
<evidence type="ECO:0000259" key="4">
    <source>
        <dbReference type="Pfam" id="PF01408"/>
    </source>
</evidence>
<dbReference type="Pfam" id="PF01408">
    <property type="entry name" value="GFO_IDH_MocA"/>
    <property type="match status" value="1"/>
</dbReference>
<dbReference type="GO" id="GO:0016491">
    <property type="term" value="F:oxidoreductase activity"/>
    <property type="evidence" value="ECO:0007669"/>
    <property type="project" value="UniProtKB-KW"/>
</dbReference>
<evidence type="ECO:0000256" key="1">
    <source>
        <dbReference type="ARBA" id="ARBA00010928"/>
    </source>
</evidence>
<keyword evidence="7" id="KW-1185">Reference proteome</keyword>
<evidence type="ECO:0000259" key="3">
    <source>
        <dbReference type="Pfam" id="PF00248"/>
    </source>
</evidence>
<dbReference type="OrthoDB" id="9815825at2"/>
<dbReference type="PANTHER" id="PTHR22604:SF105">
    <property type="entry name" value="TRANS-1,2-DIHYDROBENZENE-1,2-DIOL DEHYDROGENASE"/>
    <property type="match status" value="1"/>
</dbReference>
<feature type="domain" description="Gfo/Idh/MocA-like oxidoreductase N-terminal" evidence="4">
    <location>
        <begin position="6"/>
        <end position="126"/>
    </location>
</feature>
<dbReference type="Proteomes" id="UP000268016">
    <property type="component" value="Unassembled WGS sequence"/>
</dbReference>
<proteinExistence type="inferred from homology"/>
<dbReference type="SUPFAM" id="SSF51735">
    <property type="entry name" value="NAD(P)-binding Rossmann-fold domains"/>
    <property type="match status" value="1"/>
</dbReference>
<protein>
    <submittedName>
        <fullName evidence="6">Oxidoreductase</fullName>
    </submittedName>
</protein>
<evidence type="ECO:0000313" key="7">
    <source>
        <dbReference type="Proteomes" id="UP000268016"/>
    </source>
</evidence>
<dbReference type="SUPFAM" id="SSF55347">
    <property type="entry name" value="Glyceraldehyde-3-phosphate dehydrogenase-like, C-terminal domain"/>
    <property type="match status" value="1"/>
</dbReference>
<comment type="caution">
    <text evidence="6">The sequence shown here is derived from an EMBL/GenBank/DDBJ whole genome shotgun (WGS) entry which is preliminary data.</text>
</comment>
<dbReference type="PANTHER" id="PTHR22604">
    <property type="entry name" value="OXIDOREDUCTASES"/>
    <property type="match status" value="1"/>
</dbReference>
<evidence type="ECO:0000256" key="2">
    <source>
        <dbReference type="ARBA" id="ARBA00023002"/>
    </source>
</evidence>
<dbReference type="Gene3D" id="3.20.20.100">
    <property type="entry name" value="NADP-dependent oxidoreductase domain"/>
    <property type="match status" value="1"/>
</dbReference>
<reference evidence="6 7" key="1">
    <citation type="submission" date="2018-10" db="EMBL/GenBank/DDBJ databases">
        <title>Histidinibacterium lentulum gen. nov., sp. nov., a marine bacterium from the culture broth of Picochlorum sp. 122.</title>
        <authorList>
            <person name="Wang G."/>
        </authorList>
    </citation>
    <scope>NUCLEOTIDE SEQUENCE [LARGE SCALE GENOMIC DNA]</scope>
    <source>
        <strain evidence="6 7">B17</strain>
    </source>
</reference>
<dbReference type="InterPro" id="IPR050984">
    <property type="entry name" value="Gfo/Idh/MocA_domain"/>
</dbReference>
<dbReference type="SUPFAM" id="SSF51430">
    <property type="entry name" value="NAD(P)-linked oxidoreductase"/>
    <property type="match status" value="1"/>
</dbReference>
<dbReference type="Gene3D" id="3.30.360.10">
    <property type="entry name" value="Dihydrodipicolinate Reductase, domain 2"/>
    <property type="match status" value="1"/>
</dbReference>
<dbReference type="InterPro" id="IPR023210">
    <property type="entry name" value="NADP_OxRdtase_dom"/>
</dbReference>
<dbReference type="InterPro" id="IPR036812">
    <property type="entry name" value="NAD(P)_OxRdtase_dom_sf"/>
</dbReference>
<gene>
    <name evidence="6" type="ORF">EAT49_12710</name>
</gene>
<dbReference type="RefSeq" id="WP_123642711.1">
    <property type="nucleotide sequence ID" value="NZ_ML119086.1"/>
</dbReference>
<dbReference type="Gene3D" id="3.40.50.720">
    <property type="entry name" value="NAD(P)-binding Rossmann-like Domain"/>
    <property type="match status" value="1"/>
</dbReference>
<dbReference type="Pfam" id="PF22725">
    <property type="entry name" value="GFO_IDH_MocA_C3"/>
    <property type="match status" value="1"/>
</dbReference>
<dbReference type="InterPro" id="IPR000683">
    <property type="entry name" value="Gfo/Idh/MocA-like_OxRdtase_N"/>
</dbReference>
<comment type="similarity">
    <text evidence="1">Belongs to the Gfo/Idh/MocA family.</text>
</comment>
<keyword evidence="2" id="KW-0560">Oxidoreductase</keyword>
<name>A0A3N2QYE4_9RHOB</name>
<dbReference type="Pfam" id="PF00248">
    <property type="entry name" value="Aldo_ket_red"/>
    <property type="match status" value="1"/>
</dbReference>
<sequence>MATTPIRWGIIGPGTIAENFAVGLSQIGTGRLHAIASRSADRRAAFGDRHGVAVGKRFETYAELVADPEVDAVYVATPHPWHAELGLLALRAGKPVLVEKPAGLNEAEVTVLVEASRQEGVFFMEAYMYRCHPQIARLIEVIGSGRIGRVEHIRASFGFDARANPQSRVHAYHLAGGGIIDVGGYPLTGAGLVAGAAIGQRFAAPESLRATGRLGATGVDEISHASAVFPGDITAELACAICRVMENTFRVDGSEGSLLLTNPWVPGRNEGPSDTTIRITTAAGEEEEVIRHPWQLFAFEADVASRAIAEGLTEPPAPCVSHAESIATAAVLDLWRREVGYRTFAESPGVVRRLAGSLPKGLPEVPRRAIDGVDLPLSQFVIGCDNRNTPAEGAVIWDAWMEAGGNAFDTAFVYGGGQHEEVLGQWIASRKVADEIVVVVKGGVTPYCTPDAIEAQLDISLARLGLDRAPIYILHRDNPDVPVDEFVDLFDRLRNSGRVGIWGGSNWSTGRFAAAREAGRRSGKPGPRILNNNLSLAVMERPVWFGCISSNDPASLAFLAENDIVHLSWSSQARGYFLPEPLRHRLPVETAPESCFGSARNEERRRRAETLARARGVEANHVAASWVLYQPFPSFALIGPRSPGELASTLPALTLGLSPEERAWLNLETDSAPAALVA</sequence>
<dbReference type="GO" id="GO:0000166">
    <property type="term" value="F:nucleotide binding"/>
    <property type="evidence" value="ECO:0007669"/>
    <property type="project" value="InterPro"/>
</dbReference>
<dbReference type="InterPro" id="IPR055170">
    <property type="entry name" value="GFO_IDH_MocA-like_dom"/>
</dbReference>
<feature type="domain" description="GFO/IDH/MocA-like oxidoreductase" evidence="5">
    <location>
        <begin position="137"/>
        <end position="258"/>
    </location>
</feature>
<organism evidence="6 7">
    <name type="scientific">Histidinibacterium lentulum</name>
    <dbReference type="NCBI Taxonomy" id="2480588"/>
    <lineage>
        <taxon>Bacteria</taxon>
        <taxon>Pseudomonadati</taxon>
        <taxon>Pseudomonadota</taxon>
        <taxon>Alphaproteobacteria</taxon>
        <taxon>Rhodobacterales</taxon>
        <taxon>Paracoccaceae</taxon>
        <taxon>Histidinibacterium</taxon>
    </lineage>
</organism>